<comment type="catalytic activity">
    <reaction evidence="9">
        <text>oxidized coenzyme F420-(gamma-L-Glu)(n) + formate + 2 H(+) = reduced coenzyme F420-(gamma-L-Glu)(n) + CO2</text>
        <dbReference type="Rhea" id="RHEA:42764"/>
        <dbReference type="Rhea" id="RHEA-COMP:12939"/>
        <dbReference type="Rhea" id="RHEA-COMP:14378"/>
        <dbReference type="ChEBI" id="CHEBI:15378"/>
        <dbReference type="ChEBI" id="CHEBI:15740"/>
        <dbReference type="ChEBI" id="CHEBI:16526"/>
        <dbReference type="ChEBI" id="CHEBI:133980"/>
        <dbReference type="ChEBI" id="CHEBI:139511"/>
        <dbReference type="EC" id="1.17.98.3"/>
    </reaction>
</comment>
<dbReference type="PANTHER" id="PTHR31332:SF6">
    <property type="entry name" value="FORMATE DEHYDROGENASE SUBUNIT BETA"/>
    <property type="match status" value="1"/>
</dbReference>
<evidence type="ECO:0000313" key="13">
    <source>
        <dbReference type="Proteomes" id="UP000619545"/>
    </source>
</evidence>
<dbReference type="GO" id="GO:0046872">
    <property type="term" value="F:metal ion binding"/>
    <property type="evidence" value="ECO:0007669"/>
    <property type="project" value="UniProtKB-KW"/>
</dbReference>
<evidence type="ECO:0000259" key="11">
    <source>
        <dbReference type="PROSITE" id="PS51379"/>
    </source>
</evidence>
<dbReference type="InterPro" id="IPR009051">
    <property type="entry name" value="Helical_ferredxn"/>
</dbReference>
<protein>
    <recommendedName>
        <fullName evidence="10">formate dehydrogenase (coenzyme F420)</fullName>
        <ecNumber evidence="10">1.17.98.3</ecNumber>
    </recommendedName>
</protein>
<evidence type="ECO:0000256" key="1">
    <source>
        <dbReference type="ARBA" id="ARBA00001947"/>
    </source>
</evidence>
<dbReference type="GO" id="GO:0051536">
    <property type="term" value="F:iron-sulfur cluster binding"/>
    <property type="evidence" value="ECO:0007669"/>
    <property type="project" value="UniProtKB-KW"/>
</dbReference>
<dbReference type="InterPro" id="IPR007525">
    <property type="entry name" value="FrhB_FdhB_C"/>
</dbReference>
<keyword evidence="5" id="KW-0560">Oxidoreductase</keyword>
<dbReference type="Proteomes" id="UP000619545">
    <property type="component" value="Unassembled WGS sequence"/>
</dbReference>
<evidence type="ECO:0000256" key="4">
    <source>
        <dbReference type="ARBA" id="ARBA00022833"/>
    </source>
</evidence>
<dbReference type="Pfam" id="PF04422">
    <property type="entry name" value="FrhB_FdhB_N"/>
    <property type="match status" value="1"/>
</dbReference>
<keyword evidence="3" id="KW-0479">Metal-binding</keyword>
<evidence type="ECO:0000256" key="7">
    <source>
        <dbReference type="ARBA" id="ARBA00023014"/>
    </source>
</evidence>
<comment type="similarity">
    <text evidence="8">Belongs to the FrhB family.</text>
</comment>
<name>A0A832TAI1_9EURY</name>
<evidence type="ECO:0000256" key="10">
    <source>
        <dbReference type="ARBA" id="ARBA00049724"/>
    </source>
</evidence>
<dbReference type="InterPro" id="IPR045220">
    <property type="entry name" value="FRHB/FDHB/HCAR-like"/>
</dbReference>
<dbReference type="SUPFAM" id="SSF46548">
    <property type="entry name" value="alpha-helical ferredoxin"/>
    <property type="match status" value="1"/>
</dbReference>
<dbReference type="PROSITE" id="PS51379">
    <property type="entry name" value="4FE4S_FER_2"/>
    <property type="match status" value="2"/>
</dbReference>
<evidence type="ECO:0000313" key="12">
    <source>
        <dbReference type="EMBL" id="HII70526.1"/>
    </source>
</evidence>
<dbReference type="GO" id="GO:0052592">
    <property type="term" value="F:oxidoreductase activity, acting on CH or CH2 groups, with an iron-sulfur protein as acceptor"/>
    <property type="evidence" value="ECO:0007669"/>
    <property type="project" value="TreeGrafter"/>
</dbReference>
<accession>A0A832TAI1</accession>
<keyword evidence="4" id="KW-0862">Zinc</keyword>
<dbReference type="OMA" id="DCGECER"/>
<dbReference type="InterPro" id="IPR017896">
    <property type="entry name" value="4Fe4S_Fe-S-bd"/>
</dbReference>
<comment type="cofactor">
    <cofactor evidence="1">
        <name>Zn(2+)</name>
        <dbReference type="ChEBI" id="CHEBI:29105"/>
    </cofactor>
</comment>
<dbReference type="PANTHER" id="PTHR31332">
    <property type="entry name" value="7-HYDROXYMETHYL CHLOROPHYLL A REDUCTASE, CHLOROPLASTIC"/>
    <property type="match status" value="1"/>
</dbReference>
<reference evidence="12" key="1">
    <citation type="journal article" date="2020" name="bioRxiv">
        <title>A rank-normalized archaeal taxonomy based on genome phylogeny resolves widespread incomplete and uneven classifications.</title>
        <authorList>
            <person name="Rinke C."/>
            <person name="Chuvochina M."/>
            <person name="Mussig A.J."/>
            <person name="Chaumeil P.-A."/>
            <person name="Waite D.W."/>
            <person name="Whitman W.B."/>
            <person name="Parks D.H."/>
            <person name="Hugenholtz P."/>
        </authorList>
    </citation>
    <scope>NUCLEOTIDE SEQUENCE</scope>
    <source>
        <strain evidence="12">UBA8853</strain>
    </source>
</reference>
<organism evidence="12 13">
    <name type="scientific">Methanopyrus kandleri</name>
    <dbReference type="NCBI Taxonomy" id="2320"/>
    <lineage>
        <taxon>Archaea</taxon>
        <taxon>Methanobacteriati</taxon>
        <taxon>Methanobacteriota</taxon>
        <taxon>Methanomada group</taxon>
        <taxon>Methanopyri</taxon>
        <taxon>Methanopyrales</taxon>
        <taxon>Methanopyraceae</taxon>
        <taxon>Methanopyrus</taxon>
    </lineage>
</organism>
<dbReference type="GeneID" id="1477625"/>
<evidence type="ECO:0000256" key="2">
    <source>
        <dbReference type="ARBA" id="ARBA00001974"/>
    </source>
</evidence>
<evidence type="ECO:0000256" key="8">
    <source>
        <dbReference type="ARBA" id="ARBA00038369"/>
    </source>
</evidence>
<dbReference type="RefSeq" id="WP_011018692.1">
    <property type="nucleotide sequence ID" value="NZ_DUJS01000004.1"/>
</dbReference>
<dbReference type="GO" id="GO:0043794">
    <property type="term" value="F:formate dehydrogenase (coenzyme F420) activity"/>
    <property type="evidence" value="ECO:0007669"/>
    <property type="project" value="UniProtKB-EC"/>
</dbReference>
<feature type="domain" description="4Fe-4S ferredoxin-type" evidence="11">
    <location>
        <begin position="325"/>
        <end position="357"/>
    </location>
</feature>
<dbReference type="EC" id="1.17.98.3" evidence="10"/>
<comment type="cofactor">
    <cofactor evidence="2">
        <name>FAD</name>
        <dbReference type="ChEBI" id="CHEBI:57692"/>
    </cofactor>
</comment>
<evidence type="ECO:0000256" key="5">
    <source>
        <dbReference type="ARBA" id="ARBA00023002"/>
    </source>
</evidence>
<evidence type="ECO:0000256" key="6">
    <source>
        <dbReference type="ARBA" id="ARBA00023004"/>
    </source>
</evidence>
<gene>
    <name evidence="12" type="ORF">HA336_04755</name>
</gene>
<proteinExistence type="inferred from homology"/>
<dbReference type="InterPro" id="IPR017900">
    <property type="entry name" value="4Fe4S_Fe_S_CS"/>
</dbReference>
<dbReference type="Pfam" id="PF04432">
    <property type="entry name" value="FrhB_FdhB_C"/>
    <property type="match status" value="1"/>
</dbReference>
<keyword evidence="7" id="KW-0411">Iron-sulfur</keyword>
<dbReference type="Gene3D" id="1.10.1060.10">
    <property type="entry name" value="Alpha-helical ferredoxin"/>
    <property type="match status" value="1"/>
</dbReference>
<feature type="domain" description="4Fe-4S ferredoxin-type" evidence="11">
    <location>
        <begin position="280"/>
        <end position="309"/>
    </location>
</feature>
<dbReference type="AlphaFoldDB" id="A0A832TAI1"/>
<dbReference type="PROSITE" id="PS00198">
    <property type="entry name" value="4FE4S_FER_1"/>
    <property type="match status" value="2"/>
</dbReference>
<dbReference type="EMBL" id="DUJS01000004">
    <property type="protein sequence ID" value="HII70526.1"/>
    <property type="molecule type" value="Genomic_DNA"/>
</dbReference>
<dbReference type="InterPro" id="IPR007516">
    <property type="entry name" value="Co_F420_Hydgase/DH_bsu_N"/>
</dbReference>
<comment type="caution">
    <text evidence="12">The sequence shown here is derived from an EMBL/GenBank/DDBJ whole genome shotgun (WGS) entry which is preliminary data.</text>
</comment>
<keyword evidence="6" id="KW-0408">Iron</keyword>
<sequence length="377" mass="41776">MSSVEVQVGGCYLARSSDPDTVKEAACGGVVTELLRHALREDLVDVVVCVERGADALDGRPIVVDDPAEVPSGSYHCAPTQLARLVAELHREDPTLRVAVTCRPCDARTLDRLAERDLVNPDRVYRIGLNCGGTFEPRVVLEILEEHGVDPLDVEREEVVKGHLVIELRDGEEISVSIDELEEQDSGRRENCRRCDENIPERADLACGNWGVPDDLQGEWTFVEVKTEDGRDLLAGALDAGTMEVQEAPGKSVQIRAKIDEVMRKMARSWREKTLDEDWLTEAIEALDRCIKCRSCRQVCPVCASCEEGCWSFAGRESVTPTPVWHAHIAQCVALYCVECGACETACPAEIPLTRIYSVLRERLPDVVERLAEPAEE</sequence>
<evidence type="ECO:0000256" key="9">
    <source>
        <dbReference type="ARBA" id="ARBA00047971"/>
    </source>
</evidence>
<evidence type="ECO:0000256" key="3">
    <source>
        <dbReference type="ARBA" id="ARBA00022723"/>
    </source>
</evidence>